<dbReference type="RefSeq" id="WP_160198084.1">
    <property type="nucleotide sequence ID" value="NZ_QXXA01000013.1"/>
</dbReference>
<feature type="transmembrane region" description="Helical" evidence="1">
    <location>
        <begin position="21"/>
        <end position="42"/>
    </location>
</feature>
<dbReference type="Proteomes" id="UP000467132">
    <property type="component" value="Unassembled WGS sequence"/>
</dbReference>
<gene>
    <name evidence="2" type="ORF">D3Z33_12200</name>
</gene>
<feature type="transmembrane region" description="Helical" evidence="1">
    <location>
        <begin position="48"/>
        <end position="68"/>
    </location>
</feature>
<name>A0A845R075_9CLOT</name>
<evidence type="ECO:0000313" key="2">
    <source>
        <dbReference type="EMBL" id="NBI07614.1"/>
    </source>
</evidence>
<dbReference type="EMBL" id="QXXA01000013">
    <property type="protein sequence ID" value="NBI07614.1"/>
    <property type="molecule type" value="Genomic_DNA"/>
</dbReference>
<keyword evidence="1" id="KW-0812">Transmembrane</keyword>
<keyword evidence="1" id="KW-0472">Membrane</keyword>
<sequence>MSVLGKSVKDKTKVVKLSSNNILNFILIIAILLMFLSKLGVIGKVSEGLIYIYIGIMILIILTSIYAIRYMIATEIDKMLKLKNSIEHNLFILGITFAFLFGYHI</sequence>
<keyword evidence="3" id="KW-1185">Reference proteome</keyword>
<evidence type="ECO:0000256" key="1">
    <source>
        <dbReference type="SAM" id="Phobius"/>
    </source>
</evidence>
<reference evidence="2 3" key="1">
    <citation type="submission" date="2018-08" db="EMBL/GenBank/DDBJ databases">
        <title>Murine metabolic-syndrome-specific gut microbial biobank.</title>
        <authorList>
            <person name="Liu C."/>
        </authorList>
    </citation>
    <scope>NUCLEOTIDE SEQUENCE [LARGE SCALE GENOMIC DNA]</scope>
    <source>
        <strain evidence="2 3">583</strain>
    </source>
</reference>
<dbReference type="AlphaFoldDB" id="A0A845R075"/>
<organism evidence="2 3">
    <name type="scientific">Senegalia massiliensis</name>
    <dbReference type="NCBI Taxonomy" id="1720316"/>
    <lineage>
        <taxon>Bacteria</taxon>
        <taxon>Bacillati</taxon>
        <taxon>Bacillota</taxon>
        <taxon>Clostridia</taxon>
        <taxon>Eubacteriales</taxon>
        <taxon>Clostridiaceae</taxon>
        <taxon>Senegalia</taxon>
    </lineage>
</organism>
<keyword evidence="1" id="KW-1133">Transmembrane helix</keyword>
<protein>
    <submittedName>
        <fullName evidence="2">Uncharacterized protein</fullName>
    </submittedName>
</protein>
<comment type="caution">
    <text evidence="2">The sequence shown here is derived from an EMBL/GenBank/DDBJ whole genome shotgun (WGS) entry which is preliminary data.</text>
</comment>
<evidence type="ECO:0000313" key="3">
    <source>
        <dbReference type="Proteomes" id="UP000467132"/>
    </source>
</evidence>
<feature type="transmembrane region" description="Helical" evidence="1">
    <location>
        <begin position="88"/>
        <end position="104"/>
    </location>
</feature>
<proteinExistence type="predicted"/>
<accession>A0A845R075</accession>